<dbReference type="Gene3D" id="1.10.357.10">
    <property type="entry name" value="Tetracycline Repressor, domain 2"/>
    <property type="match status" value="1"/>
</dbReference>
<evidence type="ECO:0000256" key="2">
    <source>
        <dbReference type="ARBA" id="ARBA00023125"/>
    </source>
</evidence>
<comment type="caution">
    <text evidence="6">The sequence shown here is derived from an EMBL/GenBank/DDBJ whole genome shotgun (WGS) entry which is preliminary data.</text>
</comment>
<name>A0ABW2PL03_9ACTN</name>
<dbReference type="PRINTS" id="PR00455">
    <property type="entry name" value="HTHTETR"/>
</dbReference>
<evidence type="ECO:0000259" key="5">
    <source>
        <dbReference type="PROSITE" id="PS50977"/>
    </source>
</evidence>
<organism evidence="6 7">
    <name type="scientific">Sphaerisporangium rhizosphaerae</name>
    <dbReference type="NCBI Taxonomy" id="2269375"/>
    <lineage>
        <taxon>Bacteria</taxon>
        <taxon>Bacillati</taxon>
        <taxon>Actinomycetota</taxon>
        <taxon>Actinomycetes</taxon>
        <taxon>Streptosporangiales</taxon>
        <taxon>Streptosporangiaceae</taxon>
        <taxon>Sphaerisporangium</taxon>
    </lineage>
</organism>
<protein>
    <submittedName>
        <fullName evidence="6">TetR/AcrR family transcriptional regulator</fullName>
    </submittedName>
</protein>
<feature type="domain" description="HTH tetR-type" evidence="5">
    <location>
        <begin position="13"/>
        <end position="73"/>
    </location>
</feature>
<dbReference type="EMBL" id="JBHTCG010000056">
    <property type="protein sequence ID" value="MFC7388238.1"/>
    <property type="molecule type" value="Genomic_DNA"/>
</dbReference>
<dbReference type="SUPFAM" id="SSF46689">
    <property type="entry name" value="Homeodomain-like"/>
    <property type="match status" value="1"/>
</dbReference>
<evidence type="ECO:0000313" key="7">
    <source>
        <dbReference type="Proteomes" id="UP001596496"/>
    </source>
</evidence>
<evidence type="ECO:0000256" key="1">
    <source>
        <dbReference type="ARBA" id="ARBA00023015"/>
    </source>
</evidence>
<keyword evidence="7" id="KW-1185">Reference proteome</keyword>
<evidence type="ECO:0000256" key="4">
    <source>
        <dbReference type="PROSITE-ProRule" id="PRU00335"/>
    </source>
</evidence>
<sequence>MEERLGLRERKKRETRQRIADIAMGLFMMRGFDNVTVAEVARVADVSVNTVFNYFRTKEDLFLDRQDAFVEQPSRIVRERRPGESVIEALRRDYLQALDEGDWRSGLNEGAEVVTRMIDQSPSLLARMRELSERREERLAETLAEVTGAAEDDVMPVLAAAQICAVTRRLAADGVRRKAAGEGHEQVVAGVRAQALLAFDLLEKGLGRYGAG</sequence>
<dbReference type="Proteomes" id="UP001596496">
    <property type="component" value="Unassembled WGS sequence"/>
</dbReference>
<proteinExistence type="predicted"/>
<dbReference type="InterPro" id="IPR001647">
    <property type="entry name" value="HTH_TetR"/>
</dbReference>
<gene>
    <name evidence="6" type="ORF">ACFQSB_38940</name>
</gene>
<evidence type="ECO:0000313" key="6">
    <source>
        <dbReference type="EMBL" id="MFC7388238.1"/>
    </source>
</evidence>
<dbReference type="PROSITE" id="PS50977">
    <property type="entry name" value="HTH_TETR_2"/>
    <property type="match status" value="1"/>
</dbReference>
<reference evidence="7" key="1">
    <citation type="journal article" date="2019" name="Int. J. Syst. Evol. Microbiol.">
        <title>The Global Catalogue of Microorganisms (GCM) 10K type strain sequencing project: providing services to taxonomists for standard genome sequencing and annotation.</title>
        <authorList>
            <consortium name="The Broad Institute Genomics Platform"/>
            <consortium name="The Broad Institute Genome Sequencing Center for Infectious Disease"/>
            <person name="Wu L."/>
            <person name="Ma J."/>
        </authorList>
    </citation>
    <scope>NUCLEOTIDE SEQUENCE [LARGE SCALE GENOMIC DNA]</scope>
    <source>
        <strain evidence="7">CECT 7649</strain>
    </source>
</reference>
<dbReference type="PANTHER" id="PTHR30055:SF234">
    <property type="entry name" value="HTH-TYPE TRANSCRIPTIONAL REGULATOR BETI"/>
    <property type="match status" value="1"/>
</dbReference>
<feature type="DNA-binding region" description="H-T-H motif" evidence="4">
    <location>
        <begin position="36"/>
        <end position="55"/>
    </location>
</feature>
<keyword evidence="2 4" id="KW-0238">DNA-binding</keyword>
<keyword evidence="3" id="KW-0804">Transcription</keyword>
<keyword evidence="1" id="KW-0805">Transcription regulation</keyword>
<dbReference type="RefSeq" id="WP_354845379.1">
    <property type="nucleotide sequence ID" value="NZ_JBHTCG010000056.1"/>
</dbReference>
<dbReference type="InterPro" id="IPR009057">
    <property type="entry name" value="Homeodomain-like_sf"/>
</dbReference>
<dbReference type="Gene3D" id="1.10.10.60">
    <property type="entry name" value="Homeodomain-like"/>
    <property type="match status" value="1"/>
</dbReference>
<dbReference type="InterPro" id="IPR050109">
    <property type="entry name" value="HTH-type_TetR-like_transc_reg"/>
</dbReference>
<accession>A0ABW2PL03</accession>
<dbReference type="PANTHER" id="PTHR30055">
    <property type="entry name" value="HTH-TYPE TRANSCRIPTIONAL REGULATOR RUTR"/>
    <property type="match status" value="1"/>
</dbReference>
<dbReference type="Pfam" id="PF00440">
    <property type="entry name" value="TetR_N"/>
    <property type="match status" value="1"/>
</dbReference>
<evidence type="ECO:0000256" key="3">
    <source>
        <dbReference type="ARBA" id="ARBA00023163"/>
    </source>
</evidence>